<protein>
    <submittedName>
        <fullName evidence="1">Uncharacterized protein</fullName>
    </submittedName>
</protein>
<reference evidence="1 2" key="1">
    <citation type="submission" date="2021-01" db="EMBL/GenBank/DDBJ databases">
        <title>Whole genome shotgun sequence of Actinoplanes lobatus NBRC 12513.</title>
        <authorList>
            <person name="Komaki H."/>
            <person name="Tamura T."/>
        </authorList>
    </citation>
    <scope>NUCLEOTIDE SEQUENCE [LARGE SCALE GENOMIC DNA]</scope>
    <source>
        <strain evidence="1 2">NBRC 12513</strain>
    </source>
</reference>
<keyword evidence="2" id="KW-1185">Reference proteome</keyword>
<dbReference type="Proteomes" id="UP000631312">
    <property type="component" value="Unassembled WGS sequence"/>
</dbReference>
<evidence type="ECO:0000313" key="1">
    <source>
        <dbReference type="EMBL" id="GIE40262.1"/>
    </source>
</evidence>
<sequence>MSGSLKGIICGTPVGWCDTDSSPEGGLGAWGGRLIRDVAPSLRTAVRVPGTP</sequence>
<proteinExistence type="predicted"/>
<organism evidence="1 2">
    <name type="scientific">Actinoplanes lobatus</name>
    <dbReference type="NCBI Taxonomy" id="113568"/>
    <lineage>
        <taxon>Bacteria</taxon>
        <taxon>Bacillati</taxon>
        <taxon>Actinomycetota</taxon>
        <taxon>Actinomycetes</taxon>
        <taxon>Micromonosporales</taxon>
        <taxon>Micromonosporaceae</taxon>
        <taxon>Actinoplanes</taxon>
    </lineage>
</organism>
<dbReference type="EMBL" id="BOMP01000042">
    <property type="protein sequence ID" value="GIE40262.1"/>
    <property type="molecule type" value="Genomic_DNA"/>
</dbReference>
<accession>A0ABQ4AGY1</accession>
<gene>
    <name evidence="1" type="ORF">Alo02nite_31600</name>
</gene>
<name>A0ABQ4AGY1_9ACTN</name>
<comment type="caution">
    <text evidence="1">The sequence shown here is derived from an EMBL/GenBank/DDBJ whole genome shotgun (WGS) entry which is preliminary data.</text>
</comment>
<evidence type="ECO:0000313" key="2">
    <source>
        <dbReference type="Proteomes" id="UP000631312"/>
    </source>
</evidence>